<dbReference type="Gene3D" id="3.40.50.10320">
    <property type="entry name" value="LmbE-like"/>
    <property type="match status" value="1"/>
</dbReference>
<comment type="caution">
    <text evidence="1">The sequence shown here is derived from an EMBL/GenBank/DDBJ whole genome shotgun (WGS) entry which is preliminary data.</text>
</comment>
<protein>
    <recommendedName>
        <fullName evidence="2">GlcNAc-PI de-N-acetylase</fullName>
    </recommendedName>
</protein>
<evidence type="ECO:0008006" key="2">
    <source>
        <dbReference type="Google" id="ProtNLM"/>
    </source>
</evidence>
<dbReference type="InterPro" id="IPR003737">
    <property type="entry name" value="GlcNAc_PI_deacetylase-related"/>
</dbReference>
<reference evidence="1" key="1">
    <citation type="journal article" date="2014" name="Front. Microbiol.">
        <title>High frequency of phylogenetically diverse reductive dehalogenase-homologous genes in deep subseafloor sedimentary metagenomes.</title>
        <authorList>
            <person name="Kawai M."/>
            <person name="Futagami T."/>
            <person name="Toyoda A."/>
            <person name="Takaki Y."/>
            <person name="Nishi S."/>
            <person name="Hori S."/>
            <person name="Arai W."/>
            <person name="Tsubouchi T."/>
            <person name="Morono Y."/>
            <person name="Uchiyama I."/>
            <person name="Ito T."/>
            <person name="Fujiyama A."/>
            <person name="Inagaki F."/>
            <person name="Takami H."/>
        </authorList>
    </citation>
    <scope>NUCLEOTIDE SEQUENCE</scope>
    <source>
        <strain evidence="1">Expedition CK06-06</strain>
    </source>
</reference>
<dbReference type="AlphaFoldDB" id="X1EB06"/>
<name>X1EB06_9ZZZZ</name>
<dbReference type="EMBL" id="BART01032749">
    <property type="protein sequence ID" value="GAH14334.1"/>
    <property type="molecule type" value="Genomic_DNA"/>
</dbReference>
<organism evidence="1">
    <name type="scientific">marine sediment metagenome</name>
    <dbReference type="NCBI Taxonomy" id="412755"/>
    <lineage>
        <taxon>unclassified sequences</taxon>
        <taxon>metagenomes</taxon>
        <taxon>ecological metagenomes</taxon>
    </lineage>
</organism>
<evidence type="ECO:0000313" key="1">
    <source>
        <dbReference type="EMBL" id="GAH14334.1"/>
    </source>
</evidence>
<dbReference type="Pfam" id="PF02585">
    <property type="entry name" value="PIG-L"/>
    <property type="match status" value="1"/>
</dbReference>
<proteinExistence type="predicted"/>
<feature type="non-terminal residue" evidence="1">
    <location>
        <position position="212"/>
    </location>
</feature>
<dbReference type="InterPro" id="IPR024078">
    <property type="entry name" value="LmbE-like_dom_sf"/>
</dbReference>
<gene>
    <name evidence="1" type="ORF">S01H4_56510</name>
</gene>
<dbReference type="SUPFAM" id="SSF102588">
    <property type="entry name" value="LmbE-like"/>
    <property type="match status" value="1"/>
</dbReference>
<sequence length="212" mass="24634">MIMYTRNKKNGPIDNEESGLFYKSALVVAHPDDEILWFSSIFQKVDKIIICYLDIPSQTVWSEGRRKSILQYPTNNLVSLKITESETLNAAGWPVPSITEQGLAIETQHSNKTYESNFLELTEKLAEQLRGYHNIFTHNPWGEYGHEEHVQVFRAVKHHQVINKFNVWVSNYVSNKSLLFMHNQLNNIENTYVTLPTQTTDAKKIMDIYKEN</sequence>
<accession>X1EB06</accession>